<organism evidence="9 10">
    <name type="scientific">Blastopirellula retiformator</name>
    <dbReference type="NCBI Taxonomy" id="2527970"/>
    <lineage>
        <taxon>Bacteria</taxon>
        <taxon>Pseudomonadati</taxon>
        <taxon>Planctomycetota</taxon>
        <taxon>Planctomycetia</taxon>
        <taxon>Pirellulales</taxon>
        <taxon>Pirellulaceae</taxon>
        <taxon>Blastopirellula</taxon>
    </lineage>
</organism>
<comment type="similarity">
    <text evidence="7">Belongs to the GntP permease family.</text>
</comment>
<evidence type="ECO:0000313" key="10">
    <source>
        <dbReference type="Proteomes" id="UP000318878"/>
    </source>
</evidence>
<dbReference type="RefSeq" id="WP_146428623.1">
    <property type="nucleotide sequence ID" value="NZ_SJPF01000001.1"/>
</dbReference>
<evidence type="ECO:0000256" key="6">
    <source>
        <dbReference type="ARBA" id="ARBA00023136"/>
    </source>
</evidence>
<evidence type="ECO:0000256" key="5">
    <source>
        <dbReference type="ARBA" id="ARBA00022989"/>
    </source>
</evidence>
<evidence type="ECO:0000256" key="2">
    <source>
        <dbReference type="ARBA" id="ARBA00022448"/>
    </source>
</evidence>
<evidence type="ECO:0000256" key="7">
    <source>
        <dbReference type="ARBA" id="ARBA00049663"/>
    </source>
</evidence>
<dbReference type="PANTHER" id="PTHR30354">
    <property type="entry name" value="GNT FAMILY GLUCONATE TRANSPORTER"/>
    <property type="match status" value="1"/>
</dbReference>
<dbReference type="PANTHER" id="PTHR30354:SF22">
    <property type="entry name" value="HIGH-AFFINITY GLUCONATE TRANSPORTER"/>
    <property type="match status" value="1"/>
</dbReference>
<keyword evidence="5 8" id="KW-1133">Transmembrane helix</keyword>
<feature type="transmembrane region" description="Helical" evidence="8">
    <location>
        <begin position="143"/>
        <end position="161"/>
    </location>
</feature>
<dbReference type="GO" id="GO:0015128">
    <property type="term" value="F:gluconate transmembrane transporter activity"/>
    <property type="evidence" value="ECO:0007669"/>
    <property type="project" value="InterPro"/>
</dbReference>
<protein>
    <submittedName>
        <fullName evidence="9">High-affinity gluconate transporter</fullName>
    </submittedName>
</protein>
<feature type="transmembrane region" description="Helical" evidence="8">
    <location>
        <begin position="181"/>
        <end position="202"/>
    </location>
</feature>
<feature type="transmembrane region" description="Helical" evidence="8">
    <location>
        <begin position="441"/>
        <end position="462"/>
    </location>
</feature>
<feature type="transmembrane region" description="Helical" evidence="8">
    <location>
        <begin position="57"/>
        <end position="78"/>
    </location>
</feature>
<feature type="transmembrane region" description="Helical" evidence="8">
    <location>
        <begin position="7"/>
        <end position="26"/>
    </location>
</feature>
<reference evidence="9 10" key="1">
    <citation type="submission" date="2019-02" db="EMBL/GenBank/DDBJ databases">
        <title>Deep-cultivation of Planctomycetes and their phenomic and genomic characterization uncovers novel biology.</title>
        <authorList>
            <person name="Wiegand S."/>
            <person name="Jogler M."/>
            <person name="Boedeker C."/>
            <person name="Pinto D."/>
            <person name="Vollmers J."/>
            <person name="Rivas-Marin E."/>
            <person name="Kohn T."/>
            <person name="Peeters S.H."/>
            <person name="Heuer A."/>
            <person name="Rast P."/>
            <person name="Oberbeckmann S."/>
            <person name="Bunk B."/>
            <person name="Jeske O."/>
            <person name="Meyerdierks A."/>
            <person name="Storesund J.E."/>
            <person name="Kallscheuer N."/>
            <person name="Luecker S."/>
            <person name="Lage O.M."/>
            <person name="Pohl T."/>
            <person name="Merkel B.J."/>
            <person name="Hornburger P."/>
            <person name="Mueller R.-W."/>
            <person name="Bruemmer F."/>
            <person name="Labrenz M."/>
            <person name="Spormann A.M."/>
            <person name="Op Den Camp H."/>
            <person name="Overmann J."/>
            <person name="Amann R."/>
            <person name="Jetten M.S.M."/>
            <person name="Mascher T."/>
            <person name="Medema M.H."/>
            <person name="Devos D.P."/>
            <person name="Kaster A.-K."/>
            <person name="Ovreas L."/>
            <person name="Rohde M."/>
            <person name="Galperin M.Y."/>
            <person name="Jogler C."/>
        </authorList>
    </citation>
    <scope>NUCLEOTIDE SEQUENCE [LARGE SCALE GENOMIC DNA]</scope>
    <source>
        <strain evidence="9 10">Enr8</strain>
    </source>
</reference>
<feature type="transmembrane region" description="Helical" evidence="8">
    <location>
        <begin position="474"/>
        <end position="494"/>
    </location>
</feature>
<comment type="subcellular location">
    <subcellularLocation>
        <location evidence="1">Cell membrane</location>
        <topology evidence="1">Multi-pass membrane protein</topology>
    </subcellularLocation>
</comment>
<evidence type="ECO:0000256" key="8">
    <source>
        <dbReference type="SAM" id="Phobius"/>
    </source>
</evidence>
<dbReference type="GO" id="GO:0005886">
    <property type="term" value="C:plasma membrane"/>
    <property type="evidence" value="ECO:0007669"/>
    <property type="project" value="UniProtKB-SubCell"/>
</dbReference>
<feature type="transmembrane region" description="Helical" evidence="8">
    <location>
        <begin position="410"/>
        <end position="429"/>
    </location>
</feature>
<dbReference type="Pfam" id="PF02447">
    <property type="entry name" value="GntP_permease"/>
    <property type="match status" value="2"/>
</dbReference>
<keyword evidence="3" id="KW-1003">Cell membrane</keyword>
<evidence type="ECO:0000256" key="1">
    <source>
        <dbReference type="ARBA" id="ARBA00004651"/>
    </source>
</evidence>
<feature type="transmembrane region" description="Helical" evidence="8">
    <location>
        <begin position="528"/>
        <end position="546"/>
    </location>
</feature>
<dbReference type="AlphaFoldDB" id="A0A5C5VJX3"/>
<dbReference type="OrthoDB" id="9787129at2"/>
<sequence>MTPDEVNYALLCLGVGMATVLGLIIFLRTNAFIAMLVAAMAVSLMADGSIQDKFSRVAGAFGGMAGGVGIVIALAAIIGKCMLDSGAADRVVRWMMGICGEKRAPAALMGSGFILAVPVFFDTVFYLLVPLARSLFRRTSKNYLLYVMAIATGGAITHTLVPPTPGPLVVADQLGVDKGMMILVGAGVALPGAIAGLLFSMFMNRWMPLPMRPISAEPEPEELPDDQLPSLFVSLLPVLLPVLLISTNTVLTTIADGQRAAQLKVEEVDWEKLRNQVKAENSGEEDTLGKRMVAAIQESDFQKERRAEIADLLLKDGSLSADDQQALVSGLNQFVLTHKPLGVDLPGKMPPALVKKVNGDNTRMKPVDAERMNRQVLEATYGDDLIEPHVWETDARKAANWSAAFGDPNFALLLSAVIAMATLVSSRKLSLKELAQSVEVALMSGGVIILITCAGGAFGAMLGAANVGPAIRELFSVGNGGGSAVMILLLGFSIASVLKIAQGSSTVAMITGAAMLGGLATPETLGCHPVYLAAAIGSGSLMGSWMNDSGFWVFAKMSGLTEVEALKSWTLLLLVLGGVSFLSTLAFATLLPLV</sequence>
<keyword evidence="4 8" id="KW-0812">Transmembrane</keyword>
<feature type="transmembrane region" description="Helical" evidence="8">
    <location>
        <begin position="566"/>
        <end position="591"/>
    </location>
</feature>
<comment type="caution">
    <text evidence="9">The sequence shown here is derived from an EMBL/GenBank/DDBJ whole genome shotgun (WGS) entry which is preliminary data.</text>
</comment>
<feature type="transmembrane region" description="Helical" evidence="8">
    <location>
        <begin position="500"/>
        <end position="521"/>
    </location>
</feature>
<dbReference type="EMBL" id="SJPF01000001">
    <property type="protein sequence ID" value="TWT38361.1"/>
    <property type="molecule type" value="Genomic_DNA"/>
</dbReference>
<accession>A0A5C5VJX3</accession>
<evidence type="ECO:0000313" key="9">
    <source>
        <dbReference type="EMBL" id="TWT38361.1"/>
    </source>
</evidence>
<feature type="transmembrane region" description="Helical" evidence="8">
    <location>
        <begin position="32"/>
        <end position="50"/>
    </location>
</feature>
<dbReference type="InterPro" id="IPR003474">
    <property type="entry name" value="Glcn_transporter"/>
</dbReference>
<feature type="transmembrane region" description="Helical" evidence="8">
    <location>
        <begin position="112"/>
        <end position="131"/>
    </location>
</feature>
<dbReference type="Proteomes" id="UP000318878">
    <property type="component" value="Unassembled WGS sequence"/>
</dbReference>
<keyword evidence="2" id="KW-0813">Transport</keyword>
<keyword evidence="6 8" id="KW-0472">Membrane</keyword>
<name>A0A5C5VJX3_9BACT</name>
<keyword evidence="10" id="KW-1185">Reference proteome</keyword>
<gene>
    <name evidence="9" type="primary">gntP</name>
    <name evidence="9" type="ORF">Enr8_00530</name>
</gene>
<evidence type="ECO:0000256" key="4">
    <source>
        <dbReference type="ARBA" id="ARBA00022692"/>
    </source>
</evidence>
<evidence type="ECO:0000256" key="3">
    <source>
        <dbReference type="ARBA" id="ARBA00022475"/>
    </source>
</evidence>
<proteinExistence type="inferred from homology"/>